<evidence type="ECO:0000313" key="1">
    <source>
        <dbReference type="EMBL" id="CAI2368614.1"/>
    </source>
</evidence>
<comment type="caution">
    <text evidence="1">The sequence shown here is derived from an EMBL/GenBank/DDBJ whole genome shotgun (WGS) entry which is preliminary data.</text>
</comment>
<name>A0AAD1UP25_EUPCR</name>
<dbReference type="EMBL" id="CAMPGE010009751">
    <property type="protein sequence ID" value="CAI2368614.1"/>
    <property type="molecule type" value="Genomic_DNA"/>
</dbReference>
<protein>
    <submittedName>
        <fullName evidence="1">Uncharacterized protein</fullName>
    </submittedName>
</protein>
<organism evidence="1 2">
    <name type="scientific">Euplotes crassus</name>
    <dbReference type="NCBI Taxonomy" id="5936"/>
    <lineage>
        <taxon>Eukaryota</taxon>
        <taxon>Sar</taxon>
        <taxon>Alveolata</taxon>
        <taxon>Ciliophora</taxon>
        <taxon>Intramacronucleata</taxon>
        <taxon>Spirotrichea</taxon>
        <taxon>Hypotrichia</taxon>
        <taxon>Euplotida</taxon>
        <taxon>Euplotidae</taxon>
        <taxon>Moneuplotes</taxon>
    </lineage>
</organism>
<sequence length="108" mass="12810">MVEIFSEEWVIVVIFTLAERTNKYISKNSDGFSTFEKANLRKHFRKPINSGKAEMKCKSELKMYNTRFYLKKKLNTKPMEDVKTEQFVPKMKNQKSKISKNICDKYPS</sequence>
<proteinExistence type="predicted"/>
<dbReference type="AlphaFoldDB" id="A0AAD1UP25"/>
<accession>A0AAD1UP25</accession>
<reference evidence="1" key="1">
    <citation type="submission" date="2023-07" db="EMBL/GenBank/DDBJ databases">
        <authorList>
            <consortium name="AG Swart"/>
            <person name="Singh M."/>
            <person name="Singh A."/>
            <person name="Seah K."/>
            <person name="Emmerich C."/>
        </authorList>
    </citation>
    <scope>NUCLEOTIDE SEQUENCE</scope>
    <source>
        <strain evidence="1">DP1</strain>
    </source>
</reference>
<evidence type="ECO:0000313" key="2">
    <source>
        <dbReference type="Proteomes" id="UP001295684"/>
    </source>
</evidence>
<keyword evidence="2" id="KW-1185">Reference proteome</keyword>
<gene>
    <name evidence="1" type="ORF">ECRASSUSDP1_LOCUS9910</name>
</gene>
<dbReference type="Proteomes" id="UP001295684">
    <property type="component" value="Unassembled WGS sequence"/>
</dbReference>